<sequence>MDVQPDNQSVDKLFSGTVYHIDFYQRDYKWTDVPVKRLLDDLFYPFSKTYQDNVALDPSKETIVAKYPWYYLNTYVTNTIEGRVFVVDGQQRLTTLTLILIKLKHLAQKFDSPTCNWVSQKILGYSGMDKEFWMNHINHVVTLESLFEDDSDLSQIPDNSGITAKNMVKNYKVISSYLDKQLDNKHQFETFVFFYLLRLVIINLSVEQTDVPMVFEVINDRGVKLKPYEILKGKLLGQIDKIELDKNDFNGLWERQIRKVNTFAEDEIDNFFRYYLKAKFTSTRAQGQAFDGDYHREMFSSNMNDKLNLEHNSSNVKTFLNNDFRYFSELYAKVWKASETFDTSLPEVFHNKLNDLDSQFHLILAACAVDDPLEVDKIRAVANELDRLFTLSQLQSGYDSNRFAVEIAIIANKLTTADISEYRDIFDASLLKLLSDQLADHVSEPFRYTLFKNASVANLNKRFTRYFFSRVENFVANAMKQKMRHGLEDLVRKTGPVNGFHVEHIISRNDENLVLFNGDEELFETERNRLGGILLLKGRDNISSNNEVFSQKLKTYGNSLYWNETLREDCYKSKLDFTSYISKHELPFSHYSQFGPDELEARHQLLFEISKLIWT</sequence>
<dbReference type="RefSeq" id="WP_085283809.1">
    <property type="nucleotide sequence ID" value="NZ_FOBI01000002.1"/>
</dbReference>
<proteinExistence type="predicted"/>
<dbReference type="STRING" id="641665.GCA_002104455_01852"/>
<organism evidence="3 4">
    <name type="scientific">Colwellia chukchiensis</name>
    <dbReference type="NCBI Taxonomy" id="641665"/>
    <lineage>
        <taxon>Bacteria</taxon>
        <taxon>Pseudomonadati</taxon>
        <taxon>Pseudomonadota</taxon>
        <taxon>Gammaproteobacteria</taxon>
        <taxon>Alteromonadales</taxon>
        <taxon>Colwelliaceae</taxon>
        <taxon>Colwellia</taxon>
    </lineage>
</organism>
<dbReference type="PANTHER" id="PTHR35149">
    <property type="entry name" value="SLL5132 PROTEIN"/>
    <property type="match status" value="1"/>
</dbReference>
<evidence type="ECO:0000259" key="2">
    <source>
        <dbReference type="Pfam" id="PF07510"/>
    </source>
</evidence>
<name>A0A1H7IY82_9GAMM</name>
<dbReference type="InterPro" id="IPR004919">
    <property type="entry name" value="GmrSD_N"/>
</dbReference>
<evidence type="ECO:0008006" key="5">
    <source>
        <dbReference type="Google" id="ProtNLM"/>
    </source>
</evidence>
<keyword evidence="4" id="KW-1185">Reference proteome</keyword>
<dbReference type="OrthoDB" id="9798761at2"/>
<gene>
    <name evidence="3" type="ORF">SAMN05216262_10281</name>
</gene>
<dbReference type="Proteomes" id="UP000199297">
    <property type="component" value="Unassembled WGS sequence"/>
</dbReference>
<accession>A0A1H7IY82</accession>
<protein>
    <recommendedName>
        <fullName evidence="5">DUF262 domain-containing protein</fullName>
    </recommendedName>
</protein>
<dbReference type="EMBL" id="FOBI01000002">
    <property type="protein sequence ID" value="SEK67164.1"/>
    <property type="molecule type" value="Genomic_DNA"/>
</dbReference>
<dbReference type="PANTHER" id="PTHR35149:SF1">
    <property type="entry name" value="DUF5655 DOMAIN-CONTAINING PROTEIN"/>
    <property type="match status" value="1"/>
</dbReference>
<dbReference type="InterPro" id="IPR011089">
    <property type="entry name" value="GmrSD_C"/>
</dbReference>
<evidence type="ECO:0000313" key="4">
    <source>
        <dbReference type="Proteomes" id="UP000199297"/>
    </source>
</evidence>
<feature type="domain" description="GmrSD restriction endonucleases N-terminal" evidence="1">
    <location>
        <begin position="13"/>
        <end position="235"/>
    </location>
</feature>
<reference evidence="4" key="1">
    <citation type="submission" date="2016-10" db="EMBL/GenBank/DDBJ databases">
        <authorList>
            <person name="Varghese N."/>
            <person name="Submissions S."/>
        </authorList>
    </citation>
    <scope>NUCLEOTIDE SEQUENCE [LARGE SCALE GENOMIC DNA]</scope>
    <source>
        <strain evidence="4">CGMCC 1.9127</strain>
    </source>
</reference>
<dbReference type="Pfam" id="PF03235">
    <property type="entry name" value="GmrSD_N"/>
    <property type="match status" value="1"/>
</dbReference>
<evidence type="ECO:0000259" key="1">
    <source>
        <dbReference type="Pfam" id="PF03235"/>
    </source>
</evidence>
<dbReference type="AlphaFoldDB" id="A0A1H7IY82"/>
<feature type="domain" description="GmrSD restriction endonucleases C-terminal" evidence="2">
    <location>
        <begin position="459"/>
        <end position="608"/>
    </location>
</feature>
<evidence type="ECO:0000313" key="3">
    <source>
        <dbReference type="EMBL" id="SEK67164.1"/>
    </source>
</evidence>
<dbReference type="Pfam" id="PF07510">
    <property type="entry name" value="GmrSD_C"/>
    <property type="match status" value="1"/>
</dbReference>